<sequence length="1195" mass="133721">MEIHGIGVSKSPVLPAAAELYQAFCARQETTSLGLGVENHFYAGYQHSQLDWSRPVHGILVDFKGDSMQLGMLLARLESCQEQYVFIGAPPPFNGGWHFTALNDFEHIHEQKGLDPSWEGFRIWHRVNYVPSSTEGGLPALVAREEFDPKNKHAGAVPIGDTFKLSTIILTGGLMPHTLNATIMADGGDAAEVLKKHFELGTRFATIGHGLDVLLALGGADKSLFSGFQAAVFPKQDHLLSINGLQPPGDGAKVCSSTSQGVELVSASYWGKDTAEAFFTALGLASTRMDTSFAASRRVQRLGSCETAFCFDAKKLEGMSGSCISGDPAAPRVAFFVDEVADPIEAYTIIDHLVSLKFSVHLISRSASDPEVRIRDVRSETVWGNAMYALKDCCCLLPTTPANLVDKSLQFDGFFVAGGQQDPAVTAIMDAAPYAAAVCHGPEALIGSKWLHPGDGKVGPFISYYGAWMSFRDIPGYERKKPGEICEDASGRLFTGNAPNSTKAMVVRACEAISASKKCPASRRPPIPSPRQQLEERIRAAEAEYGFDLPLQDRLALAEQGPGVPQISGPVRLPDRLPDTSPPNLRSARRDLHRLNHPTPTEGPRFLMRDSYWEQRQGERIREQPEAMHRRGLLKEDPEVLPFRAKPIPVGVLTPRMQARSRSAEGVAMRETDREDQPFRARPVPWRVSTPMYEQLLLEERETRQRRCRSRSLELLRSASLPQGHPDILHARRLAWRLLVPGPGLYLEGAWSWSADRLVGWIFVLQGVIIYIDGPNPHEDRVWIPEIFLRAFFGPLYLGLEAQAHNGYLAANWMRHAGARVGAVLVGCSINRISVDGRIWHWYVWLGLTTAILAGLAGVVDLVFLAWQEWEEEWEERRAAAHPAEGSETLSLATMGATVLIFTHVELVFQLKCTQKLFDAAGCCDWRVQREQLSSQGNLFQEQTALAALQLHGGPRRGPRRLRCQISQLAMNTCSNSSELSFADVALQCCCRLPCHQRLERRKYLNRYVTQPEPFVFNTPARSQTRQPPMPKDPTQDWRYRRAGYRPPSQGAAEGRRQRAVRIAEADVKLRSTQKVLSSQLATMKRLQERREKEQREREELEQAQAVDEEMKERVKQAVGPVEPMARKIERMVDDKRRGLQRVQSQKRKDIDMILQRANNRPLLMQQALYFGLLHCIVFCYTILCSTILYYVMLC</sequence>
<dbReference type="AlphaFoldDB" id="A0A812K6M9"/>
<feature type="region of interest" description="Disordered" evidence="2">
    <location>
        <begin position="657"/>
        <end position="678"/>
    </location>
</feature>
<evidence type="ECO:0000256" key="2">
    <source>
        <dbReference type="SAM" id="MobiDB-lite"/>
    </source>
</evidence>
<keyword evidence="3" id="KW-0472">Membrane</keyword>
<feature type="transmembrane region" description="Helical" evidence="3">
    <location>
        <begin position="1168"/>
        <end position="1193"/>
    </location>
</feature>
<dbReference type="Gene3D" id="3.40.50.880">
    <property type="match status" value="1"/>
</dbReference>
<organism evidence="4 5">
    <name type="scientific">Symbiodinium natans</name>
    <dbReference type="NCBI Taxonomy" id="878477"/>
    <lineage>
        <taxon>Eukaryota</taxon>
        <taxon>Sar</taxon>
        <taxon>Alveolata</taxon>
        <taxon>Dinophyceae</taxon>
        <taxon>Suessiales</taxon>
        <taxon>Symbiodiniaceae</taxon>
        <taxon>Symbiodinium</taxon>
    </lineage>
</organism>
<dbReference type="SUPFAM" id="SSF52317">
    <property type="entry name" value="Class I glutamine amidotransferase-like"/>
    <property type="match status" value="1"/>
</dbReference>
<dbReference type="EMBL" id="CAJNDS010000645">
    <property type="protein sequence ID" value="CAE7224749.1"/>
    <property type="molecule type" value="Genomic_DNA"/>
</dbReference>
<reference evidence="4" key="1">
    <citation type="submission" date="2021-02" db="EMBL/GenBank/DDBJ databases">
        <authorList>
            <person name="Dougan E. K."/>
            <person name="Rhodes N."/>
            <person name="Thang M."/>
            <person name="Chan C."/>
        </authorList>
    </citation>
    <scope>NUCLEOTIDE SEQUENCE</scope>
</reference>
<protein>
    <submittedName>
        <fullName evidence="4">Uncharacterized protein</fullName>
    </submittedName>
</protein>
<name>A0A812K6M9_9DINO</name>
<dbReference type="InterPro" id="IPR029062">
    <property type="entry name" value="Class_I_gatase-like"/>
</dbReference>
<dbReference type="InterPro" id="IPR019579">
    <property type="entry name" value="FAM161A/B"/>
</dbReference>
<feature type="coiled-coil region" evidence="1">
    <location>
        <begin position="1077"/>
        <end position="1114"/>
    </location>
</feature>
<dbReference type="Pfam" id="PF10595">
    <property type="entry name" value="FAM161A_B"/>
    <property type="match status" value="1"/>
</dbReference>
<feature type="region of interest" description="Disordered" evidence="2">
    <location>
        <begin position="561"/>
        <end position="587"/>
    </location>
</feature>
<feature type="compositionally biased region" description="Basic and acidic residues" evidence="2">
    <location>
        <begin position="668"/>
        <end position="678"/>
    </location>
</feature>
<evidence type="ECO:0000313" key="4">
    <source>
        <dbReference type="EMBL" id="CAE7224749.1"/>
    </source>
</evidence>
<dbReference type="Proteomes" id="UP000604046">
    <property type="component" value="Unassembled WGS sequence"/>
</dbReference>
<evidence type="ECO:0000256" key="3">
    <source>
        <dbReference type="SAM" id="Phobius"/>
    </source>
</evidence>
<keyword evidence="3" id="KW-0812">Transmembrane</keyword>
<gene>
    <name evidence="4" type="ORF">SNAT2548_LOCUS8591</name>
</gene>
<keyword evidence="3" id="KW-1133">Transmembrane helix</keyword>
<evidence type="ECO:0000256" key="1">
    <source>
        <dbReference type="SAM" id="Coils"/>
    </source>
</evidence>
<accession>A0A812K6M9</accession>
<keyword evidence="1" id="KW-0175">Coiled coil</keyword>
<dbReference type="OrthoDB" id="428444at2759"/>
<comment type="caution">
    <text evidence="4">The sequence shown here is derived from an EMBL/GenBank/DDBJ whole genome shotgun (WGS) entry which is preliminary data.</text>
</comment>
<evidence type="ECO:0000313" key="5">
    <source>
        <dbReference type="Proteomes" id="UP000604046"/>
    </source>
</evidence>
<feature type="region of interest" description="Disordered" evidence="2">
    <location>
        <begin position="1018"/>
        <end position="1039"/>
    </location>
</feature>
<keyword evidence="5" id="KW-1185">Reference proteome</keyword>
<proteinExistence type="predicted"/>